<evidence type="ECO:0000256" key="16">
    <source>
        <dbReference type="SAM" id="MobiDB-lite"/>
    </source>
</evidence>
<comment type="catalytic activity">
    <reaction evidence="1">
        <text>4-amino-5-hydroxymethyl-2-methylpyrimidine + ATP = 4-amino-2-methyl-5-(phosphooxymethyl)pyrimidine + ADP + H(+)</text>
        <dbReference type="Rhea" id="RHEA:23096"/>
        <dbReference type="ChEBI" id="CHEBI:15378"/>
        <dbReference type="ChEBI" id="CHEBI:16892"/>
        <dbReference type="ChEBI" id="CHEBI:30616"/>
        <dbReference type="ChEBI" id="CHEBI:58354"/>
        <dbReference type="ChEBI" id="CHEBI:456216"/>
        <dbReference type="EC" id="2.7.1.49"/>
    </reaction>
</comment>
<dbReference type="EMBL" id="CP012502">
    <property type="protein sequence ID" value="AOM82199.1"/>
    <property type="molecule type" value="Genomic_DNA"/>
</dbReference>
<comment type="catalytic activity">
    <reaction evidence="2">
        <text>4-amino-2-methyl-5-(phosphooxymethyl)pyrimidine + ATP = 4-amino-2-methyl-5-(diphosphooxymethyl)pyrimidine + ADP</text>
        <dbReference type="Rhea" id="RHEA:19893"/>
        <dbReference type="ChEBI" id="CHEBI:30616"/>
        <dbReference type="ChEBI" id="CHEBI:57841"/>
        <dbReference type="ChEBI" id="CHEBI:58354"/>
        <dbReference type="ChEBI" id="CHEBI:456216"/>
        <dbReference type="EC" id="2.7.4.7"/>
    </reaction>
</comment>
<evidence type="ECO:0000256" key="15">
    <source>
        <dbReference type="ARBA" id="ARBA00043176"/>
    </source>
</evidence>
<evidence type="ECO:0000256" key="13">
    <source>
        <dbReference type="ARBA" id="ARBA00037917"/>
    </source>
</evidence>
<evidence type="ECO:0000313" key="18">
    <source>
        <dbReference type="EMBL" id="AOM82199.1"/>
    </source>
</evidence>
<dbReference type="GO" id="GO:0005524">
    <property type="term" value="F:ATP binding"/>
    <property type="evidence" value="ECO:0007669"/>
    <property type="project" value="UniProtKB-KW"/>
</dbReference>
<dbReference type="RefSeq" id="WP_069364312.1">
    <property type="nucleotide sequence ID" value="NZ_CP012502.1"/>
</dbReference>
<evidence type="ECO:0000256" key="9">
    <source>
        <dbReference type="ARBA" id="ARBA00022741"/>
    </source>
</evidence>
<evidence type="ECO:0000313" key="19">
    <source>
        <dbReference type="Proteomes" id="UP000094463"/>
    </source>
</evidence>
<dbReference type="Gene3D" id="3.40.1190.20">
    <property type="match status" value="1"/>
</dbReference>
<dbReference type="PANTHER" id="PTHR20858:SF17">
    <property type="entry name" value="HYDROXYMETHYLPYRIMIDINE_PHOSPHOMETHYLPYRIMIDINE KINASE THI20-RELATED"/>
    <property type="match status" value="1"/>
</dbReference>
<dbReference type="KEGG" id="bbev:BBEV_0828"/>
<dbReference type="OrthoDB" id="9810880at2"/>
<evidence type="ECO:0000256" key="10">
    <source>
        <dbReference type="ARBA" id="ARBA00022777"/>
    </source>
</evidence>
<keyword evidence="11" id="KW-0067">ATP-binding</keyword>
<feature type="compositionally biased region" description="Basic and acidic residues" evidence="16">
    <location>
        <begin position="258"/>
        <end position="267"/>
    </location>
</feature>
<keyword evidence="10 18" id="KW-0418">Kinase</keyword>
<evidence type="ECO:0000256" key="5">
    <source>
        <dbReference type="ARBA" id="ARBA00012135"/>
    </source>
</evidence>
<sequence length="276" mass="29534">MVKCVMTIAGSDSGGGAGIQADLKTFQELGVFGTSAITALTAQNSTGVHSVFPVPVEEVRKQVQVVADDFDLLAVKTGMLFDADRIRVVAELADHYNWPWLIIDPVMVSTSGAKLLEDSAIDAMANELIPKASLITPNIPEAEVLTGMDLKTDEARREAIYALHAKGAKAILLKGGHQDHSDKIQDLFFDGEEIHTLTVPKVVTNNTHGTGCTYASAIAAYLAFGLPLFDAVAEAKRYIHIAIQHGFQPGSGPGPVDHSAHRLHQDDSVSLEVDVE</sequence>
<accession>A0A1D7QT83</accession>
<dbReference type="GO" id="GO:0008972">
    <property type="term" value="F:phosphomethylpyrimidine kinase activity"/>
    <property type="evidence" value="ECO:0007669"/>
    <property type="project" value="UniProtKB-EC"/>
</dbReference>
<dbReference type="SUPFAM" id="SSF53613">
    <property type="entry name" value="Ribokinase-like"/>
    <property type="match status" value="1"/>
</dbReference>
<evidence type="ECO:0000256" key="6">
    <source>
        <dbReference type="ARBA" id="ARBA00012963"/>
    </source>
</evidence>
<dbReference type="PATRIC" id="fig|632773.3.peg.874"/>
<dbReference type="NCBIfam" id="TIGR00097">
    <property type="entry name" value="HMP-P_kinase"/>
    <property type="match status" value="1"/>
</dbReference>
<evidence type="ECO:0000256" key="12">
    <source>
        <dbReference type="ARBA" id="ARBA00022977"/>
    </source>
</evidence>
<evidence type="ECO:0000256" key="1">
    <source>
        <dbReference type="ARBA" id="ARBA00000151"/>
    </source>
</evidence>
<comment type="pathway">
    <text evidence="3">Cofactor biosynthesis; thiamine diphosphate biosynthesis; 4-amino-2-methyl-5-diphosphomethylpyrimidine from 5-amino-1-(5-phospho-D-ribosyl)imidazole: step 3/3.</text>
</comment>
<proteinExistence type="inferred from homology"/>
<dbReference type="InterPro" id="IPR004399">
    <property type="entry name" value="HMP/HMP-P_kinase_dom"/>
</dbReference>
<dbReference type="InterPro" id="IPR029056">
    <property type="entry name" value="Ribokinase-like"/>
</dbReference>
<dbReference type="CDD" id="cd01169">
    <property type="entry name" value="HMPP_kinase"/>
    <property type="match status" value="1"/>
</dbReference>
<dbReference type="PANTHER" id="PTHR20858">
    <property type="entry name" value="PHOSPHOMETHYLPYRIMIDINE KINASE"/>
    <property type="match status" value="1"/>
</dbReference>
<dbReference type="Proteomes" id="UP000094463">
    <property type="component" value="Chromosome"/>
</dbReference>
<dbReference type="GO" id="GO:0009228">
    <property type="term" value="P:thiamine biosynthetic process"/>
    <property type="evidence" value="ECO:0007669"/>
    <property type="project" value="UniProtKB-KW"/>
</dbReference>
<dbReference type="GO" id="GO:0008902">
    <property type="term" value="F:hydroxymethylpyrimidine kinase activity"/>
    <property type="evidence" value="ECO:0007669"/>
    <property type="project" value="UniProtKB-EC"/>
</dbReference>
<comment type="pathway">
    <text evidence="13">Cofactor biosynthesis; thiamine diphosphate biosynthesis; 4-amino-2-methyl-5-diphosphomethylpyrimidine from 5-amino-1-(5-phospho-D-ribosyl)imidazole: step 2/3.</text>
</comment>
<dbReference type="Pfam" id="PF08543">
    <property type="entry name" value="Phos_pyr_kin"/>
    <property type="match status" value="1"/>
</dbReference>
<gene>
    <name evidence="18" type="primary">thiD</name>
    <name evidence="18" type="ORF">BBEV_0828</name>
</gene>
<dbReference type="FunFam" id="3.40.1190.20:FF:000003">
    <property type="entry name" value="Phosphomethylpyrimidine kinase ThiD"/>
    <property type="match status" value="1"/>
</dbReference>
<comment type="similarity">
    <text evidence="4">Belongs to the ThiD family.</text>
</comment>
<dbReference type="GO" id="GO:0005829">
    <property type="term" value="C:cytosol"/>
    <property type="evidence" value="ECO:0007669"/>
    <property type="project" value="TreeGrafter"/>
</dbReference>
<evidence type="ECO:0000256" key="11">
    <source>
        <dbReference type="ARBA" id="ARBA00022840"/>
    </source>
</evidence>
<evidence type="ECO:0000256" key="2">
    <source>
        <dbReference type="ARBA" id="ARBA00000565"/>
    </source>
</evidence>
<evidence type="ECO:0000259" key="17">
    <source>
        <dbReference type="Pfam" id="PF08543"/>
    </source>
</evidence>
<feature type="domain" description="Pyridoxamine kinase/Phosphomethylpyrimidine kinase" evidence="17">
    <location>
        <begin position="12"/>
        <end position="257"/>
    </location>
</feature>
<evidence type="ECO:0000256" key="4">
    <source>
        <dbReference type="ARBA" id="ARBA00009879"/>
    </source>
</evidence>
<dbReference type="STRING" id="632773.BBEV_0828"/>
<evidence type="ECO:0000256" key="7">
    <source>
        <dbReference type="ARBA" id="ARBA00019161"/>
    </source>
</evidence>
<evidence type="ECO:0000256" key="3">
    <source>
        <dbReference type="ARBA" id="ARBA00004769"/>
    </source>
</evidence>
<keyword evidence="19" id="KW-1185">Reference proteome</keyword>
<keyword evidence="9" id="KW-0547">Nucleotide-binding</keyword>
<evidence type="ECO:0000256" key="14">
    <source>
        <dbReference type="ARBA" id="ARBA00042102"/>
    </source>
</evidence>
<organism evidence="18 19">
    <name type="scientific">Salisediminibacterium beveridgei</name>
    <dbReference type="NCBI Taxonomy" id="632773"/>
    <lineage>
        <taxon>Bacteria</taxon>
        <taxon>Bacillati</taxon>
        <taxon>Bacillota</taxon>
        <taxon>Bacilli</taxon>
        <taxon>Bacillales</taxon>
        <taxon>Bacillaceae</taxon>
        <taxon>Salisediminibacterium</taxon>
    </lineage>
</organism>
<keyword evidence="12" id="KW-0784">Thiamine biosynthesis</keyword>
<dbReference type="AlphaFoldDB" id="A0A1D7QT83"/>
<protein>
    <recommendedName>
        <fullName evidence="7">Hydroxymethylpyrimidine/phosphomethylpyrimidine kinase</fullName>
        <ecNumber evidence="5">2.7.1.49</ecNumber>
        <ecNumber evidence="6">2.7.4.7</ecNumber>
    </recommendedName>
    <alternativeName>
        <fullName evidence="14">Hydroxymethylpyrimidine kinase</fullName>
    </alternativeName>
    <alternativeName>
        <fullName evidence="15">Hydroxymethylpyrimidine phosphate kinase</fullName>
    </alternativeName>
</protein>
<dbReference type="InterPro" id="IPR013749">
    <property type="entry name" value="PM/HMP-P_kinase-1"/>
</dbReference>
<name>A0A1D7QT83_9BACI</name>
<dbReference type="EC" id="2.7.1.49" evidence="5"/>
<dbReference type="EC" id="2.7.4.7" evidence="6"/>
<evidence type="ECO:0000256" key="8">
    <source>
        <dbReference type="ARBA" id="ARBA00022679"/>
    </source>
</evidence>
<keyword evidence="8 18" id="KW-0808">Transferase</keyword>
<feature type="region of interest" description="Disordered" evidence="16">
    <location>
        <begin position="250"/>
        <end position="276"/>
    </location>
</feature>
<reference evidence="18 19" key="1">
    <citation type="submission" date="2015-08" db="EMBL/GenBank/DDBJ databases">
        <title>The complete genome sequence of Bacillus beveridgei MLTeJB.</title>
        <authorList>
            <person name="Hanson T.E."/>
            <person name="Mesa C."/>
            <person name="Basesman S.M."/>
            <person name="Oremland R.S."/>
        </authorList>
    </citation>
    <scope>NUCLEOTIDE SEQUENCE [LARGE SCALE GENOMIC DNA]</scope>
    <source>
        <strain evidence="18 19">MLTeJB</strain>
    </source>
</reference>